<comment type="caution">
    <text evidence="1">The sequence shown here is derived from an EMBL/GenBank/DDBJ whole genome shotgun (WGS) entry which is preliminary data.</text>
</comment>
<evidence type="ECO:0008006" key="3">
    <source>
        <dbReference type="Google" id="ProtNLM"/>
    </source>
</evidence>
<dbReference type="Gene3D" id="3.40.50.880">
    <property type="match status" value="1"/>
</dbReference>
<dbReference type="EMBL" id="JALPRF010000008">
    <property type="protein sequence ID" value="MCK8495484.1"/>
    <property type="molecule type" value="Genomic_DNA"/>
</dbReference>
<dbReference type="SUPFAM" id="SSF52317">
    <property type="entry name" value="Class I glutamine amidotransferase-like"/>
    <property type="match status" value="1"/>
</dbReference>
<dbReference type="Proteomes" id="UP001202180">
    <property type="component" value="Unassembled WGS sequence"/>
</dbReference>
<reference evidence="1 2" key="1">
    <citation type="submission" date="2022-04" db="EMBL/GenBank/DDBJ databases">
        <title>Spirosoma sp. strain RP8 genome sequencing and assembly.</title>
        <authorList>
            <person name="Jung Y."/>
        </authorList>
    </citation>
    <scope>NUCLEOTIDE SEQUENCE [LARGE SCALE GENOMIC DNA]</scope>
    <source>
        <strain evidence="1 2">RP8</strain>
    </source>
</reference>
<protein>
    <recommendedName>
        <fullName evidence="3">Beta-lactamase family protein</fullName>
    </recommendedName>
</protein>
<evidence type="ECO:0000313" key="1">
    <source>
        <dbReference type="EMBL" id="MCK8495484.1"/>
    </source>
</evidence>
<sequence length="83" mass="9381">MAEHAKRMEELQTTYPRVVTQQDRLFAHDNGIYTHAGITAGIDLALAILEERQGPLFAAKVARELVVYLPIRRKAFTLIFAIT</sequence>
<dbReference type="InterPro" id="IPR029062">
    <property type="entry name" value="Class_I_gatase-like"/>
</dbReference>
<accession>A0ABT0HTG9</accession>
<proteinExistence type="predicted"/>
<name>A0ABT0HTG9_9BACT</name>
<dbReference type="RefSeq" id="WP_248480274.1">
    <property type="nucleotide sequence ID" value="NZ_JALPRF010000008.1"/>
</dbReference>
<keyword evidence="2" id="KW-1185">Reference proteome</keyword>
<organism evidence="1 2">
    <name type="scientific">Spirosoma liriopis</name>
    <dbReference type="NCBI Taxonomy" id="2937440"/>
    <lineage>
        <taxon>Bacteria</taxon>
        <taxon>Pseudomonadati</taxon>
        <taxon>Bacteroidota</taxon>
        <taxon>Cytophagia</taxon>
        <taxon>Cytophagales</taxon>
        <taxon>Cytophagaceae</taxon>
        <taxon>Spirosoma</taxon>
    </lineage>
</organism>
<gene>
    <name evidence="1" type="ORF">M0L20_26700</name>
</gene>
<evidence type="ECO:0000313" key="2">
    <source>
        <dbReference type="Proteomes" id="UP001202180"/>
    </source>
</evidence>